<sequence length="114" mass="12229">MSCALTLSVKTITQKLEGKPPADKLWPDTSGDHMGQNQVLGEQTLLWYLLESHEIPSIILSVPSGCGKSSILPVPAVSEEIAGNLSEGSYGLTCPQEIFLPNPHKSEVGLWSEA</sequence>
<proteinExistence type="predicted"/>
<keyword evidence="2" id="KW-1185">Reference proteome</keyword>
<evidence type="ECO:0000313" key="2">
    <source>
        <dbReference type="Proteomes" id="UP000031443"/>
    </source>
</evidence>
<accession>M7BJK9</accession>
<evidence type="ECO:0000313" key="1">
    <source>
        <dbReference type="EMBL" id="EMP37369.1"/>
    </source>
</evidence>
<gene>
    <name evidence="1" type="ORF">UY3_05417</name>
</gene>
<reference evidence="2" key="1">
    <citation type="journal article" date="2013" name="Nat. Genet.">
        <title>The draft genomes of soft-shell turtle and green sea turtle yield insights into the development and evolution of the turtle-specific body plan.</title>
        <authorList>
            <person name="Wang Z."/>
            <person name="Pascual-Anaya J."/>
            <person name="Zadissa A."/>
            <person name="Li W."/>
            <person name="Niimura Y."/>
            <person name="Huang Z."/>
            <person name="Li C."/>
            <person name="White S."/>
            <person name="Xiong Z."/>
            <person name="Fang D."/>
            <person name="Wang B."/>
            <person name="Ming Y."/>
            <person name="Chen Y."/>
            <person name="Zheng Y."/>
            <person name="Kuraku S."/>
            <person name="Pignatelli M."/>
            <person name="Herrero J."/>
            <person name="Beal K."/>
            <person name="Nozawa M."/>
            <person name="Li Q."/>
            <person name="Wang J."/>
            <person name="Zhang H."/>
            <person name="Yu L."/>
            <person name="Shigenobu S."/>
            <person name="Wang J."/>
            <person name="Liu J."/>
            <person name="Flicek P."/>
            <person name="Searle S."/>
            <person name="Wang J."/>
            <person name="Kuratani S."/>
            <person name="Yin Y."/>
            <person name="Aken B."/>
            <person name="Zhang G."/>
            <person name="Irie N."/>
        </authorList>
    </citation>
    <scope>NUCLEOTIDE SEQUENCE [LARGE SCALE GENOMIC DNA]</scope>
</reference>
<name>M7BJK9_CHEMY</name>
<dbReference type="STRING" id="8469.M7BJK9"/>
<dbReference type="EMBL" id="KB522250">
    <property type="protein sequence ID" value="EMP37369.1"/>
    <property type="molecule type" value="Genomic_DNA"/>
</dbReference>
<organism evidence="1 2">
    <name type="scientific">Chelonia mydas</name>
    <name type="common">Green sea-turtle</name>
    <name type="synonym">Chelonia agassizi</name>
    <dbReference type="NCBI Taxonomy" id="8469"/>
    <lineage>
        <taxon>Eukaryota</taxon>
        <taxon>Metazoa</taxon>
        <taxon>Chordata</taxon>
        <taxon>Craniata</taxon>
        <taxon>Vertebrata</taxon>
        <taxon>Euteleostomi</taxon>
        <taxon>Archelosauria</taxon>
        <taxon>Testudinata</taxon>
        <taxon>Testudines</taxon>
        <taxon>Cryptodira</taxon>
        <taxon>Durocryptodira</taxon>
        <taxon>Americhelydia</taxon>
        <taxon>Chelonioidea</taxon>
        <taxon>Cheloniidae</taxon>
        <taxon>Chelonia</taxon>
    </lineage>
</organism>
<dbReference type="AlphaFoldDB" id="M7BJK9"/>
<dbReference type="Proteomes" id="UP000031443">
    <property type="component" value="Unassembled WGS sequence"/>
</dbReference>
<protein>
    <submittedName>
        <fullName evidence="1">ATPase WRNIP1</fullName>
    </submittedName>
</protein>